<sequence length="142" mass="16250">MLGNETSQIVAIGTDMKQFLAELFIWWHGQTLGTRLHTALHGQFVGEDEAGNRYFKSKKGDRRWVLYNGPAEASRIPSGWHGWMHHRTDITPVDKKYDARSWELPHKPNMTGTAHAYRPKGSMLNDQSRPDVTGDYDAWSPE</sequence>
<keyword evidence="2" id="KW-0830">Ubiquinone</keyword>
<accession>A0A4R6VV12</accession>
<dbReference type="InterPro" id="IPR007763">
    <property type="entry name" value="NDUFA12"/>
</dbReference>
<feature type="region of interest" description="Disordered" evidence="1">
    <location>
        <begin position="104"/>
        <end position="142"/>
    </location>
</feature>
<proteinExistence type="predicted"/>
<dbReference type="PANTHER" id="PTHR12910">
    <property type="entry name" value="NADH-UBIQUINONE OXIDOREDUCTASE SUBUNIT B17.2"/>
    <property type="match status" value="1"/>
</dbReference>
<evidence type="ECO:0000313" key="2">
    <source>
        <dbReference type="EMBL" id="TDQ66440.1"/>
    </source>
</evidence>
<dbReference type="EMBL" id="SNYR01000001">
    <property type="protein sequence ID" value="TDQ66440.1"/>
    <property type="molecule type" value="Genomic_DNA"/>
</dbReference>
<dbReference type="PANTHER" id="PTHR12910:SF2">
    <property type="entry name" value="NADH DEHYDROGENASE [UBIQUINONE] 1 ALPHA SUBCOMPLEX SUBUNIT 12"/>
    <property type="match status" value="1"/>
</dbReference>
<keyword evidence="3" id="KW-1185">Reference proteome</keyword>
<dbReference type="GO" id="GO:0006979">
    <property type="term" value="P:response to oxidative stress"/>
    <property type="evidence" value="ECO:0007669"/>
    <property type="project" value="TreeGrafter"/>
</dbReference>
<organism evidence="2 3">
    <name type="scientific">Maritalea mobilis</name>
    <dbReference type="NCBI Taxonomy" id="483324"/>
    <lineage>
        <taxon>Bacteria</taxon>
        <taxon>Pseudomonadati</taxon>
        <taxon>Pseudomonadota</taxon>
        <taxon>Alphaproteobacteria</taxon>
        <taxon>Hyphomicrobiales</taxon>
        <taxon>Devosiaceae</taxon>
        <taxon>Maritalea</taxon>
    </lineage>
</organism>
<protein>
    <submittedName>
        <fullName evidence="2">NADH:ubiquinone oxidoreductase subunit</fullName>
    </submittedName>
</protein>
<gene>
    <name evidence="2" type="ORF">ATL17_0436</name>
</gene>
<dbReference type="AlphaFoldDB" id="A0A4R6VV12"/>
<dbReference type="Pfam" id="PF05071">
    <property type="entry name" value="NDUFA12"/>
    <property type="match status" value="1"/>
</dbReference>
<evidence type="ECO:0000313" key="3">
    <source>
        <dbReference type="Proteomes" id="UP000295391"/>
    </source>
</evidence>
<name>A0A4R6VV12_9HYPH</name>
<dbReference type="Proteomes" id="UP000295391">
    <property type="component" value="Unassembled WGS sequence"/>
</dbReference>
<evidence type="ECO:0000256" key="1">
    <source>
        <dbReference type="SAM" id="MobiDB-lite"/>
    </source>
</evidence>
<comment type="caution">
    <text evidence="2">The sequence shown here is derived from an EMBL/GenBank/DDBJ whole genome shotgun (WGS) entry which is preliminary data.</text>
</comment>
<dbReference type="NCBIfam" id="NF006040">
    <property type="entry name" value="PRK08183.1"/>
    <property type="match status" value="1"/>
</dbReference>
<reference evidence="2 3" key="1">
    <citation type="submission" date="2019-03" db="EMBL/GenBank/DDBJ databases">
        <title>Genomic Encyclopedia of Type Strains, Phase III (KMG-III): the genomes of soil and plant-associated and newly described type strains.</title>
        <authorList>
            <person name="Whitman W."/>
        </authorList>
    </citation>
    <scope>NUCLEOTIDE SEQUENCE [LARGE SCALE GENOMIC DNA]</scope>
    <source>
        <strain evidence="2 3">CGMCC 1.7002</strain>
    </source>
</reference>
<dbReference type="GO" id="GO:0045271">
    <property type="term" value="C:respiratory chain complex I"/>
    <property type="evidence" value="ECO:0007669"/>
    <property type="project" value="InterPro"/>
</dbReference>